<accession>A0ABY8VJ31</accession>
<proteinExistence type="predicted"/>
<evidence type="ECO:0000313" key="2">
    <source>
        <dbReference type="Proteomes" id="UP001225598"/>
    </source>
</evidence>
<dbReference type="EMBL" id="CP126969">
    <property type="protein sequence ID" value="WIM68209.1"/>
    <property type="molecule type" value="Genomic_DNA"/>
</dbReference>
<dbReference type="RefSeq" id="WP_284825604.1">
    <property type="nucleotide sequence ID" value="NZ_CP126969.1"/>
</dbReference>
<reference evidence="1 2" key="1">
    <citation type="submission" date="2023-05" db="EMBL/GenBank/DDBJ databases">
        <title>Corynebacterium suedekumii sp. nov. and Corynebacterium breve sp. nov. isolated from raw cow's milk.</title>
        <authorList>
            <person name="Baer M.K."/>
            <person name="Mehl L."/>
            <person name="Hellmuth R."/>
            <person name="Marke G."/>
            <person name="Lipski A."/>
        </authorList>
    </citation>
    <scope>NUCLEOTIDE SEQUENCE [LARGE SCALE GENOMIC DNA]</scope>
    <source>
        <strain evidence="1 2">R4</strain>
    </source>
</reference>
<gene>
    <name evidence="1" type="ORF">QP027_02070</name>
</gene>
<organism evidence="1 2">
    <name type="scientific">Corynebacterium breve</name>
    <dbReference type="NCBI Taxonomy" id="3049799"/>
    <lineage>
        <taxon>Bacteria</taxon>
        <taxon>Bacillati</taxon>
        <taxon>Actinomycetota</taxon>
        <taxon>Actinomycetes</taxon>
        <taxon>Mycobacteriales</taxon>
        <taxon>Corynebacteriaceae</taxon>
        <taxon>Corynebacterium</taxon>
    </lineage>
</organism>
<sequence length="96" mass="10543">MNTSELHVDPDRIALLVQHMHEDAELIPRSPDALVPAVGPLTRLSAALHNAHRHFNDYASTLASEAHRLATDMSTMSDLVVDADQELALELEKVVP</sequence>
<protein>
    <recommendedName>
        <fullName evidence="3">PE domain-containing protein</fullName>
    </recommendedName>
</protein>
<keyword evidence="2" id="KW-1185">Reference proteome</keyword>
<dbReference type="Proteomes" id="UP001225598">
    <property type="component" value="Chromosome"/>
</dbReference>
<evidence type="ECO:0008006" key="3">
    <source>
        <dbReference type="Google" id="ProtNLM"/>
    </source>
</evidence>
<evidence type="ECO:0000313" key="1">
    <source>
        <dbReference type="EMBL" id="WIM68209.1"/>
    </source>
</evidence>
<name>A0ABY8VJ31_9CORY</name>